<gene>
    <name evidence="2" type="ORF">J7I43_15055</name>
</gene>
<dbReference type="InterPro" id="IPR040832">
    <property type="entry name" value="TTHB210-like_dom"/>
</dbReference>
<accession>A0ABS3YFU1</accession>
<feature type="domain" description="TTHB210-like" evidence="1">
    <location>
        <begin position="50"/>
        <end position="102"/>
    </location>
</feature>
<evidence type="ECO:0000259" key="1">
    <source>
        <dbReference type="Pfam" id="PF18197"/>
    </source>
</evidence>
<protein>
    <submittedName>
        <fullName evidence="2">DUF5602 domain-containing protein</fullName>
    </submittedName>
</protein>
<dbReference type="Pfam" id="PF18197">
    <property type="entry name" value="TTHB210-like"/>
    <property type="match status" value="1"/>
</dbReference>
<dbReference type="PROSITE" id="PS51257">
    <property type="entry name" value="PROKAR_LIPOPROTEIN"/>
    <property type="match status" value="1"/>
</dbReference>
<organism evidence="2 3">
    <name type="scientific">Chitinophaga chungangae</name>
    <dbReference type="NCBI Taxonomy" id="2821488"/>
    <lineage>
        <taxon>Bacteria</taxon>
        <taxon>Pseudomonadati</taxon>
        <taxon>Bacteroidota</taxon>
        <taxon>Chitinophagia</taxon>
        <taxon>Chitinophagales</taxon>
        <taxon>Chitinophagaceae</taxon>
        <taxon>Chitinophaga</taxon>
    </lineage>
</organism>
<comment type="caution">
    <text evidence="2">The sequence shown here is derived from an EMBL/GenBank/DDBJ whole genome shotgun (WGS) entry which is preliminary data.</text>
</comment>
<sequence>MKRLILCAVPAFLLLVASCKKDPETPKDVFKGPEVNMGSGKAWAWVRLGSDRQPVEVGASFTHSAFQNLPAGGSGHEHEGAFLLRLPNEKEQTPFNHVVVNWNPNGHFPEPVYGKPHFDFHFYTETPEYVNAIPPYAQAPADFDNLPPAGSLHPQYIPTDGGEAAMGKHWVDITSPELQPENPAPFTETFLFGTFKGKVLFYEPMITRQFMENTPAFEKTIKQGTKFAKDGYYPTRMRIVKTATTYDVIMDKFEFHKAS</sequence>
<evidence type="ECO:0000313" key="3">
    <source>
        <dbReference type="Proteomes" id="UP000679126"/>
    </source>
</evidence>
<reference evidence="3" key="1">
    <citation type="submission" date="2021-03" db="EMBL/GenBank/DDBJ databases">
        <title>Assistant Professor.</title>
        <authorList>
            <person name="Huq M.A."/>
        </authorList>
    </citation>
    <scope>NUCLEOTIDE SEQUENCE [LARGE SCALE GENOMIC DNA]</scope>
    <source>
        <strain evidence="3">MAH-28</strain>
    </source>
</reference>
<evidence type="ECO:0000313" key="2">
    <source>
        <dbReference type="EMBL" id="MBO9153545.1"/>
    </source>
</evidence>
<keyword evidence="3" id="KW-1185">Reference proteome</keyword>
<dbReference type="Proteomes" id="UP000679126">
    <property type="component" value="Unassembled WGS sequence"/>
</dbReference>
<dbReference type="InterPro" id="IPR033786">
    <property type="entry name" value="TTHB210-like"/>
</dbReference>
<dbReference type="CDD" id="cd11669">
    <property type="entry name" value="TTHB210-like"/>
    <property type="match status" value="1"/>
</dbReference>
<name>A0ABS3YFU1_9BACT</name>
<dbReference type="EMBL" id="JAGHKP010000003">
    <property type="protein sequence ID" value="MBO9153545.1"/>
    <property type="molecule type" value="Genomic_DNA"/>
</dbReference>
<dbReference type="RefSeq" id="WP_209146547.1">
    <property type="nucleotide sequence ID" value="NZ_JAGHKP010000003.1"/>
</dbReference>
<proteinExistence type="predicted"/>